<dbReference type="GO" id="GO:0019748">
    <property type="term" value="P:secondary metabolic process"/>
    <property type="evidence" value="ECO:0007669"/>
    <property type="project" value="TreeGrafter"/>
</dbReference>
<dbReference type="GO" id="GO:0017000">
    <property type="term" value="P:antibiotic biosynthetic process"/>
    <property type="evidence" value="ECO:0007669"/>
    <property type="project" value="UniProtKB-ARBA"/>
</dbReference>
<dbReference type="Gene3D" id="3.40.50.1820">
    <property type="entry name" value="alpha/beta hydrolase"/>
    <property type="match status" value="1"/>
</dbReference>
<dbReference type="GO" id="GO:0072330">
    <property type="term" value="P:monocarboxylic acid biosynthetic process"/>
    <property type="evidence" value="ECO:0007669"/>
    <property type="project" value="UniProtKB-ARBA"/>
</dbReference>
<keyword evidence="1 3" id="KW-0378">Hydrolase</keyword>
<keyword evidence="4" id="KW-1185">Reference proteome</keyword>
<evidence type="ECO:0000313" key="3">
    <source>
        <dbReference type="EMBL" id="KAJ5459319.1"/>
    </source>
</evidence>
<dbReference type="OrthoDB" id="414698at2759"/>
<dbReference type="Proteomes" id="UP001147760">
    <property type="component" value="Unassembled WGS sequence"/>
</dbReference>
<evidence type="ECO:0000313" key="4">
    <source>
        <dbReference type="Proteomes" id="UP001147760"/>
    </source>
</evidence>
<dbReference type="SUPFAM" id="SSF53474">
    <property type="entry name" value="alpha/beta-Hydrolases"/>
    <property type="match status" value="1"/>
</dbReference>
<dbReference type="InterPro" id="IPR050593">
    <property type="entry name" value="LovG"/>
</dbReference>
<dbReference type="PANTHER" id="PTHR48070:SF4">
    <property type="entry name" value="ESTERASE ALNB"/>
    <property type="match status" value="1"/>
</dbReference>
<dbReference type="GO" id="GO:0005737">
    <property type="term" value="C:cytoplasm"/>
    <property type="evidence" value="ECO:0007669"/>
    <property type="project" value="TreeGrafter"/>
</dbReference>
<dbReference type="InterPro" id="IPR005645">
    <property type="entry name" value="FSH-like_dom"/>
</dbReference>
<sequence>MRILALHGLGSSCSLLKDQLAPFMRALGKEYQFNFLDGAIPCGRGPGVPAWASEPFYSYATGFTPAETSQALRRLDDFIREHGPFDGVFGFSLGAALAITYMLDQQQKQAPSPFCFAVMFSPIFVVSPDDDYCGGLIRRWLADDHAEFRSKFPDGDFMAQLEDESERTLAQYLHQVLSMRSMGVGMILPNTKIDFLSTDTPEEIPRLVHPDLFHTRIKVPTVHVSGQADSPYIAEQSRLARGLCTPSIMRVHFHDGGHDVPFKVSDVNAIVSSINAMAEEGIQIRDLYGV</sequence>
<name>A0A9X0BHB1_9EURO</name>
<evidence type="ECO:0000259" key="2">
    <source>
        <dbReference type="Pfam" id="PF03959"/>
    </source>
</evidence>
<accession>A0A9X0BHB1</accession>
<reference evidence="3" key="1">
    <citation type="submission" date="2022-12" db="EMBL/GenBank/DDBJ databases">
        <authorList>
            <person name="Petersen C."/>
        </authorList>
    </citation>
    <scope>NUCLEOTIDE SEQUENCE</scope>
    <source>
        <strain evidence="3">IBT 17660</strain>
    </source>
</reference>
<dbReference type="GO" id="GO:0016787">
    <property type="term" value="F:hydrolase activity"/>
    <property type="evidence" value="ECO:0007669"/>
    <property type="project" value="UniProtKB-KW"/>
</dbReference>
<reference evidence="3" key="2">
    <citation type="journal article" date="2023" name="IMA Fungus">
        <title>Comparative genomic study of the Penicillium genus elucidates a diverse pangenome and 15 lateral gene transfer events.</title>
        <authorList>
            <person name="Petersen C."/>
            <person name="Sorensen T."/>
            <person name="Nielsen M.R."/>
            <person name="Sondergaard T.E."/>
            <person name="Sorensen J.L."/>
            <person name="Fitzpatrick D.A."/>
            <person name="Frisvad J.C."/>
            <person name="Nielsen K.L."/>
        </authorList>
    </citation>
    <scope>NUCLEOTIDE SEQUENCE</scope>
    <source>
        <strain evidence="3">IBT 17660</strain>
    </source>
</reference>
<dbReference type="InterPro" id="IPR029058">
    <property type="entry name" value="AB_hydrolase_fold"/>
</dbReference>
<dbReference type="AlphaFoldDB" id="A0A9X0BHB1"/>
<evidence type="ECO:0000256" key="1">
    <source>
        <dbReference type="ARBA" id="ARBA00022801"/>
    </source>
</evidence>
<dbReference type="PANTHER" id="PTHR48070">
    <property type="entry name" value="ESTERASE OVCA2"/>
    <property type="match status" value="1"/>
</dbReference>
<gene>
    <name evidence="3" type="ORF">N7530_011263</name>
</gene>
<dbReference type="GO" id="GO:0005634">
    <property type="term" value="C:nucleus"/>
    <property type="evidence" value="ECO:0007669"/>
    <property type="project" value="TreeGrafter"/>
</dbReference>
<organism evidence="3 4">
    <name type="scientific">Penicillium desertorum</name>
    <dbReference type="NCBI Taxonomy" id="1303715"/>
    <lineage>
        <taxon>Eukaryota</taxon>
        <taxon>Fungi</taxon>
        <taxon>Dikarya</taxon>
        <taxon>Ascomycota</taxon>
        <taxon>Pezizomycotina</taxon>
        <taxon>Eurotiomycetes</taxon>
        <taxon>Eurotiomycetidae</taxon>
        <taxon>Eurotiales</taxon>
        <taxon>Aspergillaceae</taxon>
        <taxon>Penicillium</taxon>
    </lineage>
</organism>
<dbReference type="Pfam" id="PF03959">
    <property type="entry name" value="FSH1"/>
    <property type="match status" value="1"/>
</dbReference>
<feature type="domain" description="Serine hydrolase" evidence="2">
    <location>
        <begin position="1"/>
        <end position="269"/>
    </location>
</feature>
<protein>
    <submittedName>
        <fullName evidence="3">Serine hydrolase FSH</fullName>
    </submittedName>
</protein>
<dbReference type="EMBL" id="JAPWDO010000008">
    <property type="protein sequence ID" value="KAJ5459319.1"/>
    <property type="molecule type" value="Genomic_DNA"/>
</dbReference>
<proteinExistence type="predicted"/>
<comment type="caution">
    <text evidence="3">The sequence shown here is derived from an EMBL/GenBank/DDBJ whole genome shotgun (WGS) entry which is preliminary data.</text>
</comment>